<dbReference type="RefSeq" id="WP_074449225.1">
    <property type="nucleotide sequence ID" value="NZ_FMMM01000001.1"/>
</dbReference>
<evidence type="ECO:0000313" key="1">
    <source>
        <dbReference type="EMBL" id="SCQ17533.1"/>
    </source>
</evidence>
<protein>
    <submittedName>
        <fullName evidence="1">Putative novel MurNAc kinase</fullName>
    </submittedName>
</protein>
<dbReference type="PANTHER" id="PTHR43190">
    <property type="entry name" value="N-ACETYL-D-GLUCOSAMINE KINASE"/>
    <property type="match status" value="1"/>
</dbReference>
<dbReference type="GO" id="GO:0016301">
    <property type="term" value="F:kinase activity"/>
    <property type="evidence" value="ECO:0007669"/>
    <property type="project" value="UniProtKB-KW"/>
</dbReference>
<sequence>MILIADSGSTKTHWNVLDRGQVVGEIFTKGMNPFFQTPEEMGREIERTLLPQLNSNRFCEVHFFGAGCIPEKVPVVRNVLKGCLDVSSLIEVDTDMLAAAKASCGRSPGIVCIMGTGSNSCFYDGEKITANVSPLGFILGDEGSGAVLGKLLIGDLLKNQMGEELKEKFLRQYELTPANIIERVYRQPFPNRFLAGISPFLAENIEHPAIHSLVLNAFKSFLTRNVMQFDYTRYKAHFIGSVAYYYKDILEEAAAATGIRTGTIVRNPMEGLRTYYSTVAETV</sequence>
<organism evidence="1 2">
    <name type="scientific">Tannerella forsythia</name>
    <name type="common">Bacteroides forsythus</name>
    <dbReference type="NCBI Taxonomy" id="28112"/>
    <lineage>
        <taxon>Bacteria</taxon>
        <taxon>Pseudomonadati</taxon>
        <taxon>Bacteroidota</taxon>
        <taxon>Bacteroidia</taxon>
        <taxon>Bacteroidales</taxon>
        <taxon>Tannerellaceae</taxon>
        <taxon>Tannerella</taxon>
    </lineage>
</organism>
<dbReference type="OrthoDB" id="871343at2"/>
<dbReference type="CDD" id="cd24079">
    <property type="entry name" value="ASKHA_NBD_PG1100-like"/>
    <property type="match status" value="1"/>
</dbReference>
<dbReference type="PANTHER" id="PTHR43190:SF3">
    <property type="entry name" value="N-ACETYL-D-GLUCOSAMINE KINASE"/>
    <property type="match status" value="1"/>
</dbReference>
<dbReference type="Gene3D" id="3.30.420.40">
    <property type="match status" value="2"/>
</dbReference>
<accession>A0A1D3UBL2</accession>
<dbReference type="AlphaFoldDB" id="A0A1D3UBL2"/>
<gene>
    <name evidence="1" type="primary">murK</name>
    <name evidence="1" type="ORF">TFUB20_00044</name>
</gene>
<reference evidence="1 2" key="1">
    <citation type="submission" date="2016-09" db="EMBL/GenBank/DDBJ databases">
        <authorList>
            <person name="Capua I."/>
            <person name="De Benedictis P."/>
            <person name="Joannis T."/>
            <person name="Lombin L.H."/>
            <person name="Cattoli G."/>
        </authorList>
    </citation>
    <scope>NUCLEOTIDE SEQUENCE [LARGE SCALE GENOMIC DNA]</scope>
    <source>
        <strain evidence="1 2">UB20</strain>
    </source>
</reference>
<keyword evidence="1" id="KW-0808">Transferase</keyword>
<dbReference type="Gene3D" id="1.10.720.160">
    <property type="match status" value="1"/>
</dbReference>
<name>A0A1D3UBL2_TANFO</name>
<dbReference type="InterPro" id="IPR043129">
    <property type="entry name" value="ATPase_NBD"/>
</dbReference>
<keyword evidence="1" id="KW-0418">Kinase</keyword>
<dbReference type="InterPro" id="IPR052519">
    <property type="entry name" value="Euk-type_GlcNAc_Kinase"/>
</dbReference>
<dbReference type="Proteomes" id="UP000182057">
    <property type="component" value="Unassembled WGS sequence"/>
</dbReference>
<dbReference type="SUPFAM" id="SSF53067">
    <property type="entry name" value="Actin-like ATPase domain"/>
    <property type="match status" value="2"/>
</dbReference>
<dbReference type="EMBL" id="FMMM01000001">
    <property type="protein sequence ID" value="SCQ17533.1"/>
    <property type="molecule type" value="Genomic_DNA"/>
</dbReference>
<proteinExistence type="predicted"/>
<evidence type="ECO:0000313" key="2">
    <source>
        <dbReference type="Proteomes" id="UP000182057"/>
    </source>
</evidence>